<keyword evidence="4" id="KW-0378">Hydrolase</keyword>
<dbReference type="EMBL" id="CP069450">
    <property type="protein sequence ID" value="QRO49508.1"/>
    <property type="molecule type" value="Genomic_DNA"/>
</dbReference>
<dbReference type="Proteomes" id="UP000286038">
    <property type="component" value="Unassembled WGS sequence"/>
</dbReference>
<dbReference type="Pfam" id="PF17162">
    <property type="entry name" value="DUF5118"/>
    <property type="match status" value="1"/>
</dbReference>
<gene>
    <name evidence="6" type="ORF">DWW18_07690</name>
    <name evidence="8" type="ORF">DWZ68_08105</name>
    <name evidence="7" type="ORF">DXA50_06925</name>
    <name evidence="5" type="ORF">I6J59_16605</name>
    <name evidence="4" type="ORF">K8V05_07835</name>
</gene>
<dbReference type="Proteomes" id="UP000742098">
    <property type="component" value="Unassembled WGS sequence"/>
</dbReference>
<dbReference type="PANTHER" id="PTHR38478">
    <property type="entry name" value="PEPTIDASE M1A AND M12B"/>
    <property type="match status" value="1"/>
</dbReference>
<dbReference type="Proteomes" id="UP000283589">
    <property type="component" value="Unassembled WGS sequence"/>
</dbReference>
<dbReference type="AlphaFoldDB" id="A0A413IPQ1"/>
<dbReference type="EMBL" id="QRPV01000007">
    <property type="protein sequence ID" value="RHM43982.1"/>
    <property type="molecule type" value="Genomic_DNA"/>
</dbReference>
<organism evidence="7 11">
    <name type="scientific">Butyricimonas virosa</name>
    <dbReference type="NCBI Taxonomy" id="544645"/>
    <lineage>
        <taxon>Bacteria</taxon>
        <taxon>Pseudomonadati</taxon>
        <taxon>Bacteroidota</taxon>
        <taxon>Bacteroidia</taxon>
        <taxon>Bacteroidales</taxon>
        <taxon>Odoribacteraceae</taxon>
        <taxon>Butyricimonas</taxon>
    </lineage>
</organism>
<reference evidence="9 10" key="1">
    <citation type="submission" date="2018-08" db="EMBL/GenBank/DDBJ databases">
        <title>A genome reference for cultivated species of the human gut microbiota.</title>
        <authorList>
            <person name="Zou Y."/>
            <person name="Xue W."/>
            <person name="Luo G."/>
        </authorList>
    </citation>
    <scope>NUCLEOTIDE SEQUENCE [LARGE SCALE GENOMIC DNA]</scope>
    <source>
        <strain evidence="6 9">AF14-49</strain>
        <strain evidence="8 10">AF34-33</strain>
        <strain evidence="7 11">OF02-7</strain>
    </source>
</reference>
<evidence type="ECO:0000259" key="2">
    <source>
        <dbReference type="Pfam" id="PF17148"/>
    </source>
</evidence>
<reference evidence="4" key="4">
    <citation type="submission" date="2021-09" db="EMBL/GenBank/DDBJ databases">
        <authorList>
            <person name="Gilroy R."/>
        </authorList>
    </citation>
    <scope>NUCLEOTIDE SEQUENCE</scope>
    <source>
        <strain evidence="4">6966</strain>
    </source>
</reference>
<dbReference type="EMBL" id="QRZA01000007">
    <property type="protein sequence ID" value="RGV34555.1"/>
    <property type="molecule type" value="Genomic_DNA"/>
</dbReference>
<evidence type="ECO:0000259" key="1">
    <source>
        <dbReference type="Pfam" id="PF16313"/>
    </source>
</evidence>
<dbReference type="PANTHER" id="PTHR38478:SF1">
    <property type="entry name" value="ZINC DEPENDENT METALLOPROTEASE DOMAIN LIPOPROTEIN"/>
    <property type="match status" value="1"/>
</dbReference>
<name>A0A413IPQ1_9BACT</name>
<dbReference type="Pfam" id="PF17148">
    <property type="entry name" value="DUF5117"/>
    <property type="match status" value="1"/>
</dbReference>
<keyword evidence="4" id="KW-0645">Protease</keyword>
<evidence type="ECO:0000313" key="6">
    <source>
        <dbReference type="EMBL" id="RGV34555.1"/>
    </source>
</evidence>
<dbReference type="Pfam" id="PF16313">
    <property type="entry name" value="DUF4953"/>
    <property type="match status" value="1"/>
</dbReference>
<evidence type="ECO:0000313" key="11">
    <source>
        <dbReference type="Proteomes" id="UP000286063"/>
    </source>
</evidence>
<evidence type="ECO:0000313" key="8">
    <source>
        <dbReference type="EMBL" id="RHM43982.1"/>
    </source>
</evidence>
<evidence type="ECO:0000313" key="10">
    <source>
        <dbReference type="Proteomes" id="UP000286038"/>
    </source>
</evidence>
<keyword evidence="12" id="KW-1185">Reference proteome</keyword>
<evidence type="ECO:0000313" key="9">
    <source>
        <dbReference type="Proteomes" id="UP000283589"/>
    </source>
</evidence>
<reference evidence="4" key="2">
    <citation type="journal article" date="2021" name="PeerJ">
        <title>Extensive microbial diversity within the chicken gut microbiome revealed by metagenomics and culture.</title>
        <authorList>
            <person name="Gilroy R."/>
            <person name="Ravi A."/>
            <person name="Getino M."/>
            <person name="Pursley I."/>
            <person name="Horton D.L."/>
            <person name="Alikhan N.F."/>
            <person name="Baker D."/>
            <person name="Gharbi K."/>
            <person name="Hall N."/>
            <person name="Watson M."/>
            <person name="Adriaenssens E.M."/>
            <person name="Foster-Nyarko E."/>
            <person name="Jarju S."/>
            <person name="Secka A."/>
            <person name="Antonio M."/>
            <person name="Oren A."/>
            <person name="Chaudhuri R.R."/>
            <person name="La Ragione R."/>
            <person name="Hildebrand F."/>
            <person name="Pallen M.J."/>
        </authorList>
    </citation>
    <scope>NUCLEOTIDE SEQUENCE</scope>
    <source>
        <strain evidence="4">6966</strain>
    </source>
</reference>
<keyword evidence="4" id="KW-0482">Metalloprotease</keyword>
<evidence type="ECO:0000313" key="4">
    <source>
        <dbReference type="EMBL" id="HJF70650.1"/>
    </source>
</evidence>
<dbReference type="SUPFAM" id="SSF55486">
    <property type="entry name" value="Metalloproteases ('zincins'), catalytic domain"/>
    <property type="match status" value="1"/>
</dbReference>
<dbReference type="CDD" id="cd04276">
    <property type="entry name" value="ZnMc_MMP_like_2"/>
    <property type="match status" value="1"/>
</dbReference>
<dbReference type="Gene3D" id="3.40.390.10">
    <property type="entry name" value="Collagenase (Catalytic Domain)"/>
    <property type="match status" value="1"/>
</dbReference>
<dbReference type="OrthoDB" id="9776599at2"/>
<evidence type="ECO:0000259" key="3">
    <source>
        <dbReference type="Pfam" id="PF17162"/>
    </source>
</evidence>
<dbReference type="Proteomes" id="UP000654720">
    <property type="component" value="Chromosome"/>
</dbReference>
<dbReference type="InterPro" id="IPR033428">
    <property type="entry name" value="DUF5118"/>
</dbReference>
<dbReference type="GeneID" id="93097800"/>
<dbReference type="InterPro" id="IPR024079">
    <property type="entry name" value="MetalloPept_cat_dom_sf"/>
</dbReference>
<dbReference type="Proteomes" id="UP000286063">
    <property type="component" value="Unassembled WGS sequence"/>
</dbReference>
<protein>
    <submittedName>
        <fullName evidence="7">DUF5117 domain-containing protein</fullName>
    </submittedName>
    <submittedName>
        <fullName evidence="4">Zinc-dependent metalloprotease</fullName>
    </submittedName>
</protein>
<dbReference type="EMBL" id="DYVS01000127">
    <property type="protein sequence ID" value="HJF70650.1"/>
    <property type="molecule type" value="Genomic_DNA"/>
</dbReference>
<feature type="domain" description="EcxA zinc-binding" evidence="1">
    <location>
        <begin position="422"/>
        <end position="729"/>
    </location>
</feature>
<evidence type="ECO:0000313" key="7">
    <source>
        <dbReference type="EMBL" id="RGY19024.1"/>
    </source>
</evidence>
<sequence length="844" mass="97279">MNVRTGILIFAGLLLAKTSEAQLFGKKLGELGPVTTKQDSAVGASSYADILKDAEVHEGMFKIFKKKQKVYFEIPQSLLNKDMLLSSRVTATSNNTDVSGGEMPLHPLLVKFTRDEEQVYLHRLSPLNQCDPMSPIYQSLQRNNVDPIMEAFKIVCGNADSTGVVIDVSFFFCSDQKELSPFKPRTPLSFILGENPLEGSFSSDKSTILEVKSFPLNLNIKSRLVYTVDDYPFTAIMTRSIILLPDKPMRPRISDVRIGYFPLRKHIYTEKVDELKKVDYIQRWRIEPKDEDVERYRNGELVEPKKPIVWYVDPAIPERWRKYIKLGVEDWQAAFEEIGFKNAIVAKDYPADDPNFDPDDIRYSCYRYITTETANSMGPAWIDPRSGEIIQADVLFYHNVIKLLHNWQFVQLAQVDPKVREKVFDEETMGRALRYVAAHEIGHTLGLMHNMGASYAYPVDSLRSVTFTRKYGTTPSIMDYARFNYVAQPGDEGVNLLPPLLGVYDKYAIKWGYAPIAVENPEAERPILNKWIQEKQHDPMYHYGPQQFSLFSIVDPSALSESLGDDCMKANRYGIENLKYITRHLLEWTYDEGETFDKPEELYREIFSQYRRYIEHILVYLGGVYLDAPVMGDQKKAYKFVSEEKQREALAFILEQLRAFPDWYCQLEIERNFSFGNTKVAEYMGLVVGSLTSSGILSNLSVWEKQDGKDAYTPVEYMDDVYNLVMEPTLKRRDLNHYERVMQYNYILSLMMAEGKGITGEKGRRSLIEGDHADICSCSTIHLHERMAMSPADGSDTRIVANAVYHYELEKVYKLLKRVMNSGDRDTRAHYRNLYFEVSKFFEN</sequence>
<feature type="domain" description="DUF5117" evidence="2">
    <location>
        <begin position="109"/>
        <end position="289"/>
    </location>
</feature>
<evidence type="ECO:0000313" key="12">
    <source>
        <dbReference type="Proteomes" id="UP000654720"/>
    </source>
</evidence>
<dbReference type="STRING" id="1121130.GCA_000519105_00856"/>
<dbReference type="RefSeq" id="WP_027199947.1">
    <property type="nucleotide sequence ID" value="NZ_CABJDM010000007.1"/>
</dbReference>
<reference evidence="5 12" key="3">
    <citation type="submission" date="2021-02" db="EMBL/GenBank/DDBJ databases">
        <title>FDA dAtabase for Regulatory Grade micrObial Sequences (FDA-ARGOS): Supporting development and validation of Infectious Disease Dx tests.</title>
        <authorList>
            <person name="Carlson P."/>
            <person name="Fischbach M."/>
            <person name="Hastie J."/>
            <person name="Bilen M."/>
            <person name="Cheng A."/>
            <person name="Tallon L."/>
            <person name="Sadzewicz L."/>
            <person name="Zhao X."/>
            <person name="Boylan J."/>
            <person name="Ott S."/>
            <person name="Bowen H."/>
            <person name="Vavikolanu K."/>
            <person name="Mehta A."/>
            <person name="Aluvathingal J."/>
            <person name="Nadendla S."/>
            <person name="Yan Y."/>
            <person name="Sichtig H."/>
        </authorList>
    </citation>
    <scope>NUCLEOTIDE SEQUENCE [LARGE SCALE GENOMIC DNA]</scope>
    <source>
        <strain evidence="5 12">FDAARGOS_1229</strain>
    </source>
</reference>
<dbReference type="EMBL" id="QSCR01000008">
    <property type="protein sequence ID" value="RGY19024.1"/>
    <property type="molecule type" value="Genomic_DNA"/>
</dbReference>
<dbReference type="InterPro" id="IPR032534">
    <property type="entry name" value="EcxA_zinc-bd"/>
</dbReference>
<feature type="domain" description="DUF5118" evidence="3">
    <location>
        <begin position="45"/>
        <end position="92"/>
    </location>
</feature>
<accession>A0A413IPQ1</accession>
<proteinExistence type="predicted"/>
<dbReference type="InterPro" id="IPR034032">
    <property type="entry name" value="Zn_MMP-like_bac"/>
</dbReference>
<dbReference type="InterPro" id="IPR033413">
    <property type="entry name" value="DUF5117"/>
</dbReference>
<evidence type="ECO:0000313" key="5">
    <source>
        <dbReference type="EMBL" id="QRO49508.1"/>
    </source>
</evidence>
<dbReference type="GO" id="GO:0008237">
    <property type="term" value="F:metallopeptidase activity"/>
    <property type="evidence" value="ECO:0007669"/>
    <property type="project" value="UniProtKB-KW"/>
</dbReference>